<keyword evidence="3 5" id="KW-1133">Transmembrane helix</keyword>
<dbReference type="GeneID" id="97244307"/>
<keyword evidence="2 5" id="KW-0812">Transmembrane</keyword>
<gene>
    <name evidence="7" type="ORF">AUP44_05050</name>
    <name evidence="6" type="ORF">DCK97_09370</name>
</gene>
<protein>
    <recommendedName>
        <fullName evidence="5">Probable membrane transporter protein</fullName>
    </recommendedName>
</protein>
<comment type="caution">
    <text evidence="7">The sequence shown here is derived from an EMBL/GenBank/DDBJ whole genome shotgun (WGS) entry which is preliminary data.</text>
</comment>
<dbReference type="OMA" id="MQIYLPI"/>
<reference evidence="7 8" key="1">
    <citation type="submission" date="2015-12" db="EMBL/GenBank/DDBJ databases">
        <title>Genome sequence of Tistrella mobilis MCCC 1A02139.</title>
        <authorList>
            <person name="Lu L."/>
            <person name="Lai Q."/>
            <person name="Shao Z."/>
            <person name="Qian P."/>
        </authorList>
    </citation>
    <scope>NUCLEOTIDE SEQUENCE [LARGE SCALE GENOMIC DNA]</scope>
    <source>
        <strain evidence="7 8">MCCC 1A02139</strain>
    </source>
</reference>
<dbReference type="AlphaFoldDB" id="A0A162KZP6"/>
<dbReference type="EMBL" id="DMAI01000144">
    <property type="protein sequence ID" value="HAE47615.1"/>
    <property type="molecule type" value="Genomic_DNA"/>
</dbReference>
<keyword evidence="4 5" id="KW-0472">Membrane</keyword>
<evidence type="ECO:0000313" key="9">
    <source>
        <dbReference type="Proteomes" id="UP000257706"/>
    </source>
</evidence>
<dbReference type="Proteomes" id="UP000257706">
    <property type="component" value="Unassembled WGS sequence"/>
</dbReference>
<proteinExistence type="inferred from homology"/>
<keyword evidence="5" id="KW-1003">Cell membrane</keyword>
<dbReference type="EMBL" id="LPZR01000155">
    <property type="protein sequence ID" value="KYO52537.1"/>
    <property type="molecule type" value="Genomic_DNA"/>
</dbReference>
<accession>A0A162KZP6</accession>
<feature type="transmembrane region" description="Helical" evidence="5">
    <location>
        <begin position="110"/>
        <end position="131"/>
    </location>
</feature>
<dbReference type="PANTHER" id="PTHR43701">
    <property type="entry name" value="MEMBRANE TRANSPORTER PROTEIN MJ0441-RELATED"/>
    <property type="match status" value="1"/>
</dbReference>
<evidence type="ECO:0000256" key="2">
    <source>
        <dbReference type="ARBA" id="ARBA00022692"/>
    </source>
</evidence>
<comment type="similarity">
    <text evidence="5">Belongs to the 4-toluene sulfonate uptake permease (TSUP) (TC 2.A.102) family.</text>
</comment>
<comment type="subcellular location">
    <subcellularLocation>
        <location evidence="5">Cell membrane</location>
        <topology evidence="5">Multi-pass membrane protein</topology>
    </subcellularLocation>
    <subcellularLocation>
        <location evidence="1">Membrane</location>
        <topology evidence="1">Multi-pass membrane protein</topology>
    </subcellularLocation>
</comment>
<feature type="transmembrane region" description="Helical" evidence="5">
    <location>
        <begin position="201"/>
        <end position="224"/>
    </location>
</feature>
<feature type="transmembrane region" description="Helical" evidence="5">
    <location>
        <begin position="167"/>
        <end position="195"/>
    </location>
</feature>
<dbReference type="InterPro" id="IPR051598">
    <property type="entry name" value="TSUP/Inactive_protease-like"/>
</dbReference>
<sequence length="303" mass="31528">MQIYLPIAELSIDAIAILLMGLGVGFLSGLVGVGGGFLMTPLLMFVGVPPPVAVATGANQVVAASVSGLLAHWRRGTVDVRMGGVLLIGGLAGSGVGILIFRWLQAIGQIDLVIGVSYVLFLGVIGVLMGIESVRSLLVRNQPAKKRHQHNWMHGLPFKLRFRKSKLYISALLPLALGAGVGVLTAILGVGGGFIMIPAMIYILGMPTLVVVGTSLFQILFVSMNVTIMHAVTTEAVDLVLAAILVIGSVIGAQVGSRLTTKLRGEHLRGLLAAVVVLTAIKIGADLVIRPDELFSAVVVGPG</sequence>
<dbReference type="InterPro" id="IPR002781">
    <property type="entry name" value="TM_pro_TauE-like"/>
</dbReference>
<dbReference type="OrthoDB" id="9779078at2"/>
<evidence type="ECO:0000313" key="6">
    <source>
        <dbReference type="EMBL" id="HAE47615.1"/>
    </source>
</evidence>
<dbReference type="GO" id="GO:0005886">
    <property type="term" value="C:plasma membrane"/>
    <property type="evidence" value="ECO:0007669"/>
    <property type="project" value="UniProtKB-SubCell"/>
</dbReference>
<reference evidence="6 9" key="2">
    <citation type="journal article" date="2018" name="Nat. Biotechnol.">
        <title>A standardized bacterial taxonomy based on genome phylogeny substantially revises the tree of life.</title>
        <authorList>
            <person name="Parks D.H."/>
            <person name="Chuvochina M."/>
            <person name="Waite D.W."/>
            <person name="Rinke C."/>
            <person name="Skarshewski A."/>
            <person name="Chaumeil P.A."/>
            <person name="Hugenholtz P."/>
        </authorList>
    </citation>
    <scope>NUCLEOTIDE SEQUENCE [LARGE SCALE GENOMIC DNA]</scope>
    <source>
        <strain evidence="6">UBA8739</strain>
    </source>
</reference>
<evidence type="ECO:0000313" key="7">
    <source>
        <dbReference type="EMBL" id="KYO52537.1"/>
    </source>
</evidence>
<feature type="transmembrane region" description="Helical" evidence="5">
    <location>
        <begin position="85"/>
        <end position="104"/>
    </location>
</feature>
<dbReference type="Pfam" id="PF01925">
    <property type="entry name" value="TauE"/>
    <property type="match status" value="1"/>
</dbReference>
<evidence type="ECO:0000256" key="1">
    <source>
        <dbReference type="ARBA" id="ARBA00004141"/>
    </source>
</evidence>
<feature type="transmembrane region" description="Helical" evidence="5">
    <location>
        <begin position="236"/>
        <end position="256"/>
    </location>
</feature>
<evidence type="ECO:0000256" key="3">
    <source>
        <dbReference type="ARBA" id="ARBA00022989"/>
    </source>
</evidence>
<dbReference type="RefSeq" id="WP_014747028.1">
    <property type="nucleotide sequence ID" value="NZ_CP121013.1"/>
</dbReference>
<feature type="transmembrane region" description="Helical" evidence="5">
    <location>
        <begin position="12"/>
        <end position="40"/>
    </location>
</feature>
<name>A0A162KZP6_9PROT</name>
<dbReference type="PANTHER" id="PTHR43701:SF12">
    <property type="entry name" value="MEMBRANE TRANSPORTER PROTEIN YTNM-RELATED"/>
    <property type="match status" value="1"/>
</dbReference>
<feature type="transmembrane region" description="Helical" evidence="5">
    <location>
        <begin position="268"/>
        <end position="289"/>
    </location>
</feature>
<evidence type="ECO:0000313" key="8">
    <source>
        <dbReference type="Proteomes" id="UP000075787"/>
    </source>
</evidence>
<dbReference type="Proteomes" id="UP000075787">
    <property type="component" value="Unassembled WGS sequence"/>
</dbReference>
<evidence type="ECO:0000256" key="5">
    <source>
        <dbReference type="RuleBase" id="RU363041"/>
    </source>
</evidence>
<evidence type="ECO:0000256" key="4">
    <source>
        <dbReference type="ARBA" id="ARBA00023136"/>
    </source>
</evidence>
<organism evidence="7 8">
    <name type="scientific">Tistrella mobilis</name>
    <dbReference type="NCBI Taxonomy" id="171437"/>
    <lineage>
        <taxon>Bacteria</taxon>
        <taxon>Pseudomonadati</taxon>
        <taxon>Pseudomonadota</taxon>
        <taxon>Alphaproteobacteria</taxon>
        <taxon>Geminicoccales</taxon>
        <taxon>Geminicoccaceae</taxon>
        <taxon>Tistrella</taxon>
    </lineage>
</organism>